<dbReference type="InterPro" id="IPR015813">
    <property type="entry name" value="Pyrv/PenolPyrv_kinase-like_dom"/>
</dbReference>
<dbReference type="AlphaFoldDB" id="A0A4D4JD33"/>
<evidence type="ECO:0000313" key="3">
    <source>
        <dbReference type="Proteomes" id="UP000298860"/>
    </source>
</evidence>
<comment type="caution">
    <text evidence="2">The sequence shown here is derived from an EMBL/GenBank/DDBJ whole genome shotgun (WGS) entry which is preliminary data.</text>
</comment>
<evidence type="ECO:0000256" key="1">
    <source>
        <dbReference type="SAM" id="MobiDB-lite"/>
    </source>
</evidence>
<dbReference type="InterPro" id="IPR040442">
    <property type="entry name" value="Pyrv_kinase-like_dom_sf"/>
</dbReference>
<dbReference type="Gene3D" id="3.20.20.60">
    <property type="entry name" value="Phosphoenolpyruvate-binding domains"/>
    <property type="match status" value="1"/>
</dbReference>
<dbReference type="Proteomes" id="UP000298860">
    <property type="component" value="Unassembled WGS sequence"/>
</dbReference>
<dbReference type="Pfam" id="PF13714">
    <property type="entry name" value="PEP_mutase"/>
    <property type="match status" value="1"/>
</dbReference>
<evidence type="ECO:0000313" key="2">
    <source>
        <dbReference type="EMBL" id="GDY32306.1"/>
    </source>
</evidence>
<keyword evidence="3" id="KW-1185">Reference proteome</keyword>
<name>A0A4D4JD33_9PSEU</name>
<gene>
    <name evidence="2" type="ORF">GTS_39390</name>
</gene>
<dbReference type="GO" id="GO:0003824">
    <property type="term" value="F:catalytic activity"/>
    <property type="evidence" value="ECO:0007669"/>
    <property type="project" value="InterPro"/>
</dbReference>
<dbReference type="RefSeq" id="WP_225978560.1">
    <property type="nucleotide sequence ID" value="NZ_BJFL01000023.1"/>
</dbReference>
<protein>
    <recommendedName>
        <fullName evidence="4">Carboxyvinyl-carboxyphosphonate phosphorylmutase</fullName>
    </recommendedName>
</protein>
<evidence type="ECO:0008006" key="4">
    <source>
        <dbReference type="Google" id="ProtNLM"/>
    </source>
</evidence>
<dbReference type="EMBL" id="BJFL01000023">
    <property type="protein sequence ID" value="GDY32306.1"/>
    <property type="molecule type" value="Genomic_DNA"/>
</dbReference>
<feature type="region of interest" description="Disordered" evidence="1">
    <location>
        <begin position="137"/>
        <end position="165"/>
    </location>
</feature>
<dbReference type="SUPFAM" id="SSF51621">
    <property type="entry name" value="Phosphoenolpyruvate/pyruvate domain"/>
    <property type="match status" value="1"/>
</dbReference>
<reference evidence="3" key="1">
    <citation type="submission" date="2019-04" db="EMBL/GenBank/DDBJ databases">
        <title>Draft genome sequence of Pseudonocardiaceae bacterium SL3-2-4.</title>
        <authorList>
            <person name="Ningsih F."/>
            <person name="Yokota A."/>
            <person name="Sakai Y."/>
            <person name="Nanatani K."/>
            <person name="Yabe S."/>
            <person name="Oetari A."/>
            <person name="Sjamsuridzal W."/>
        </authorList>
    </citation>
    <scope>NUCLEOTIDE SEQUENCE [LARGE SCALE GENOMIC DNA]</scope>
    <source>
        <strain evidence="3">SL3-2-4</strain>
    </source>
</reference>
<organism evidence="2 3">
    <name type="scientific">Gandjariella thermophila</name>
    <dbReference type="NCBI Taxonomy" id="1931992"/>
    <lineage>
        <taxon>Bacteria</taxon>
        <taxon>Bacillati</taxon>
        <taxon>Actinomycetota</taxon>
        <taxon>Actinomycetes</taxon>
        <taxon>Pseudonocardiales</taxon>
        <taxon>Pseudonocardiaceae</taxon>
        <taxon>Gandjariella</taxon>
    </lineage>
</organism>
<dbReference type="PANTHER" id="PTHR42905:SF16">
    <property type="entry name" value="CARBOXYPHOSPHONOENOLPYRUVATE PHOSPHONOMUTASE-LIKE PROTEIN (AFU_ORTHOLOGUE AFUA_5G07230)"/>
    <property type="match status" value="1"/>
</dbReference>
<sequence>MDLTRLRKHTERLREVRDAARAAGVDVVINARVDVYLHDKDGEHRLAEALRRARAYRAAGADCVYPILAGDEPTIRALVDGVDGPVNILARPGAPGLDKLAALGVARISFGGGLHRLVMHALGGALGKIADNADRTRADSPRYRRAVPGAQRHTPAGTWPRNSAR</sequence>
<dbReference type="PANTHER" id="PTHR42905">
    <property type="entry name" value="PHOSPHOENOLPYRUVATE CARBOXYLASE"/>
    <property type="match status" value="1"/>
</dbReference>
<proteinExistence type="predicted"/>
<accession>A0A4D4JD33</accession>